<feature type="non-terminal residue" evidence="8">
    <location>
        <position position="135"/>
    </location>
</feature>
<dbReference type="PANTHER" id="PTHR13531">
    <property type="entry name" value="GEO07735P1-RELATED-RELATED"/>
    <property type="match status" value="1"/>
</dbReference>
<evidence type="ECO:0000256" key="2">
    <source>
        <dbReference type="ARBA" id="ARBA00004141"/>
    </source>
</evidence>
<dbReference type="Proteomes" id="UP000567624">
    <property type="component" value="Unassembled WGS sequence"/>
</dbReference>
<organism evidence="8 9">
    <name type="scientific">Smithornis capensis</name>
    <dbReference type="NCBI Taxonomy" id="363769"/>
    <lineage>
        <taxon>Eukaryota</taxon>
        <taxon>Metazoa</taxon>
        <taxon>Chordata</taxon>
        <taxon>Craniata</taxon>
        <taxon>Vertebrata</taxon>
        <taxon>Euteleostomi</taxon>
        <taxon>Archelosauria</taxon>
        <taxon>Archosauria</taxon>
        <taxon>Dinosauria</taxon>
        <taxon>Saurischia</taxon>
        <taxon>Theropoda</taxon>
        <taxon>Coelurosauria</taxon>
        <taxon>Aves</taxon>
        <taxon>Neognathae</taxon>
        <taxon>Neoaves</taxon>
        <taxon>Telluraves</taxon>
        <taxon>Australaves</taxon>
        <taxon>Passeriformes</taxon>
        <taxon>Eurylaimidae</taxon>
        <taxon>Smithornis</taxon>
    </lineage>
</organism>
<feature type="transmembrane region" description="Helical" evidence="7">
    <location>
        <begin position="47"/>
        <end position="67"/>
    </location>
</feature>
<dbReference type="GO" id="GO:0035869">
    <property type="term" value="C:ciliary transition zone"/>
    <property type="evidence" value="ECO:0007669"/>
    <property type="project" value="TreeGrafter"/>
</dbReference>
<evidence type="ECO:0000256" key="5">
    <source>
        <dbReference type="ARBA" id="ARBA00023136"/>
    </source>
</evidence>
<dbReference type="InterPro" id="IPR019184">
    <property type="entry name" value="Uncharacterised_TM-17"/>
</dbReference>
<evidence type="ECO:0000313" key="8">
    <source>
        <dbReference type="EMBL" id="NXF10151.1"/>
    </source>
</evidence>
<keyword evidence="6" id="KW-0966">Cell projection</keyword>
<evidence type="ECO:0000313" key="9">
    <source>
        <dbReference type="Proteomes" id="UP000567624"/>
    </source>
</evidence>
<feature type="transmembrane region" description="Helical" evidence="7">
    <location>
        <begin position="79"/>
        <end position="97"/>
    </location>
</feature>
<comment type="caution">
    <text evidence="8">The sequence shown here is derived from an EMBL/GenBank/DDBJ whole genome shotgun (WGS) entry which is preliminary data.</text>
</comment>
<evidence type="ECO:0000256" key="6">
    <source>
        <dbReference type="ARBA" id="ARBA00023273"/>
    </source>
</evidence>
<evidence type="ECO:0000256" key="4">
    <source>
        <dbReference type="ARBA" id="ARBA00022989"/>
    </source>
</evidence>
<evidence type="ECO:0000256" key="3">
    <source>
        <dbReference type="ARBA" id="ARBA00022692"/>
    </source>
</evidence>
<gene>
    <name evidence="8" type="primary">Tmem80</name>
    <name evidence="8" type="ORF">SMICAP_R13718</name>
</gene>
<protein>
    <submittedName>
        <fullName evidence="8">TMM80 protein</fullName>
    </submittedName>
</protein>
<accession>A0A7K8QWY2</accession>
<dbReference type="PANTHER" id="PTHR13531:SF8">
    <property type="entry name" value="TRANSMEMBRANE PROTEIN 80"/>
    <property type="match status" value="1"/>
</dbReference>
<proteinExistence type="predicted"/>
<keyword evidence="5 7" id="KW-0472">Membrane</keyword>
<keyword evidence="9" id="KW-1185">Reference proteome</keyword>
<sequence length="135" mass="14839">NNSSQLSSLLLQILFYVNGIYYIFYFLATLAMIIYKSQVFSYPDDFLAPDLAVLFLMAILEVPRLYLGCKGNLREEKAPLGLSLGLTVGSVLLAVYLLAWQTYVLWADVVLSALLLAAYGLESGLKVSAIAAFLS</sequence>
<comment type="subcellular location">
    <subcellularLocation>
        <location evidence="1">Cell projection</location>
        <location evidence="1">Cilium</location>
    </subcellularLocation>
    <subcellularLocation>
        <location evidence="2">Membrane</location>
        <topology evidence="2">Multi-pass membrane protein</topology>
    </subcellularLocation>
</comment>
<feature type="non-terminal residue" evidence="8">
    <location>
        <position position="1"/>
    </location>
</feature>
<dbReference type="EMBL" id="VWYW01000468">
    <property type="protein sequence ID" value="NXF10151.1"/>
    <property type="molecule type" value="Genomic_DNA"/>
</dbReference>
<evidence type="ECO:0000256" key="1">
    <source>
        <dbReference type="ARBA" id="ARBA00004138"/>
    </source>
</evidence>
<dbReference type="GO" id="GO:0016020">
    <property type="term" value="C:membrane"/>
    <property type="evidence" value="ECO:0007669"/>
    <property type="project" value="UniProtKB-SubCell"/>
</dbReference>
<feature type="transmembrane region" description="Helical" evidence="7">
    <location>
        <begin position="13"/>
        <end position="35"/>
    </location>
</feature>
<reference evidence="8 9" key="1">
    <citation type="submission" date="2019-09" db="EMBL/GenBank/DDBJ databases">
        <title>Bird 10,000 Genomes (B10K) Project - Family phase.</title>
        <authorList>
            <person name="Zhang G."/>
        </authorList>
    </citation>
    <scope>NUCLEOTIDE SEQUENCE [LARGE SCALE GENOMIC DNA]</scope>
    <source>
        <strain evidence="8">B10K-CU-031-20</strain>
    </source>
</reference>
<dbReference type="GO" id="GO:1905515">
    <property type="term" value="P:non-motile cilium assembly"/>
    <property type="evidence" value="ECO:0007669"/>
    <property type="project" value="TreeGrafter"/>
</dbReference>
<keyword evidence="3 7" id="KW-0812">Transmembrane</keyword>
<keyword evidence="4 7" id="KW-1133">Transmembrane helix</keyword>
<dbReference type="Pfam" id="PF09799">
    <property type="entry name" value="Transmemb_17"/>
    <property type="match status" value="1"/>
</dbReference>
<dbReference type="AlphaFoldDB" id="A0A7K8QWY2"/>
<name>A0A7K8QWY2_9PASS</name>
<evidence type="ECO:0000256" key="7">
    <source>
        <dbReference type="SAM" id="Phobius"/>
    </source>
</evidence>